<dbReference type="RefSeq" id="XP_016991294.2">
    <property type="nucleotide sequence ID" value="XM_017135805.2"/>
</dbReference>
<gene>
    <name evidence="1" type="primary">LOC108053207</name>
</gene>
<sequence>MLTSDGHTSHRAQFCFTFNFLRNSRAFSKKVMSQVQVVAAPNTPEYCHSFKTLLVEELELQTSYLRLHYGQCAIIGRLALKSAHFWLENVRVRSLPENYSLPEGAVSVLLLGLTREKAIEQRVSTGCYCIVRGEVVLCNVLRPNSPTLTARGVHEQFGSLAHDQIAQKQFISKLRLTHKPAVDLWFIQSIDRPEDLLTLRLKIRGMTVR</sequence>
<dbReference type="OrthoDB" id="8054762at2759"/>
<reference evidence="1" key="1">
    <citation type="submission" date="2025-08" db="UniProtKB">
        <authorList>
            <consortium name="RefSeq"/>
        </authorList>
    </citation>
    <scope>IDENTIFICATION</scope>
</reference>
<protein>
    <submittedName>
        <fullName evidence="1">Uncharacterized protein LOC108053207</fullName>
    </submittedName>
</protein>
<name>A0A6P4FP72_DRORH</name>
<dbReference type="GeneID" id="108053207"/>
<evidence type="ECO:0000313" key="1">
    <source>
        <dbReference type="RefSeq" id="XP_016991294.1"/>
    </source>
</evidence>
<proteinExistence type="predicted"/>
<organism evidence="1">
    <name type="scientific">Drosophila rhopaloa</name>
    <name type="common">Fruit fly</name>
    <dbReference type="NCBI Taxonomy" id="1041015"/>
    <lineage>
        <taxon>Eukaryota</taxon>
        <taxon>Metazoa</taxon>
        <taxon>Ecdysozoa</taxon>
        <taxon>Arthropoda</taxon>
        <taxon>Hexapoda</taxon>
        <taxon>Insecta</taxon>
        <taxon>Pterygota</taxon>
        <taxon>Neoptera</taxon>
        <taxon>Endopterygota</taxon>
        <taxon>Diptera</taxon>
        <taxon>Brachycera</taxon>
        <taxon>Muscomorpha</taxon>
        <taxon>Ephydroidea</taxon>
        <taxon>Drosophilidae</taxon>
        <taxon>Drosophila</taxon>
        <taxon>Sophophora</taxon>
    </lineage>
</organism>
<dbReference type="RefSeq" id="XP_016991294.1">
    <property type="nucleotide sequence ID" value="XM_017135805.1"/>
</dbReference>
<accession>A0A6P4FP72</accession>
<dbReference type="AlphaFoldDB" id="A0A6P4FP72"/>